<reference evidence="1" key="1">
    <citation type="submission" date="2014-09" db="EMBL/GenBank/DDBJ databases">
        <authorList>
            <person name="Magalhaes I.L.F."/>
            <person name="Oliveira U."/>
            <person name="Santos F.R."/>
            <person name="Vidigal T.H.D.A."/>
            <person name="Brescovit A.D."/>
            <person name="Santos A.J."/>
        </authorList>
    </citation>
    <scope>NUCLEOTIDE SEQUENCE</scope>
    <source>
        <tissue evidence="1">Shoot tissue taken approximately 20 cm above the soil surface</tissue>
    </source>
</reference>
<accession>A0A0A9G5G7</accession>
<proteinExistence type="predicted"/>
<organism evidence="1">
    <name type="scientific">Arundo donax</name>
    <name type="common">Giant reed</name>
    <name type="synonym">Donax arundinaceus</name>
    <dbReference type="NCBI Taxonomy" id="35708"/>
    <lineage>
        <taxon>Eukaryota</taxon>
        <taxon>Viridiplantae</taxon>
        <taxon>Streptophyta</taxon>
        <taxon>Embryophyta</taxon>
        <taxon>Tracheophyta</taxon>
        <taxon>Spermatophyta</taxon>
        <taxon>Magnoliopsida</taxon>
        <taxon>Liliopsida</taxon>
        <taxon>Poales</taxon>
        <taxon>Poaceae</taxon>
        <taxon>PACMAD clade</taxon>
        <taxon>Arundinoideae</taxon>
        <taxon>Arundineae</taxon>
        <taxon>Arundo</taxon>
    </lineage>
</organism>
<dbReference type="EMBL" id="GBRH01179202">
    <property type="protein sequence ID" value="JAE18694.1"/>
    <property type="molecule type" value="Transcribed_RNA"/>
</dbReference>
<sequence>MTEHLQRELPGHSAKLAAKLLLSRPLRHYLRLHKLCFISFARQSRNHVELLVIDFRTALASTSAVIAMKLSTIIPIITNSLRFPVTDKCLWLNVQAKQASTTASLTLVS</sequence>
<reference evidence="1" key="2">
    <citation type="journal article" date="2015" name="Data Brief">
        <title>Shoot transcriptome of the giant reed, Arundo donax.</title>
        <authorList>
            <person name="Barrero R.A."/>
            <person name="Guerrero F.D."/>
            <person name="Moolhuijzen P."/>
            <person name="Goolsby J.A."/>
            <person name="Tidwell J."/>
            <person name="Bellgard S.E."/>
            <person name="Bellgard M.I."/>
        </authorList>
    </citation>
    <scope>NUCLEOTIDE SEQUENCE</scope>
    <source>
        <tissue evidence="1">Shoot tissue taken approximately 20 cm above the soil surface</tissue>
    </source>
</reference>
<evidence type="ECO:0000313" key="1">
    <source>
        <dbReference type="EMBL" id="JAE18694.1"/>
    </source>
</evidence>
<name>A0A0A9G5G7_ARUDO</name>
<protein>
    <submittedName>
        <fullName evidence="1">Uncharacterized protein</fullName>
    </submittedName>
</protein>
<dbReference type="AlphaFoldDB" id="A0A0A9G5G7"/>